<evidence type="ECO:0000313" key="1">
    <source>
        <dbReference type="EMBL" id="SUB79088.1"/>
    </source>
</evidence>
<dbReference type="AlphaFoldDB" id="A0AAQ1ZIC9"/>
<name>A0AAQ1ZIC9_9BACT</name>
<dbReference type="InterPro" id="IPR043129">
    <property type="entry name" value="ATPase_NBD"/>
</dbReference>
<sequence>MKLIADGGSTKTDWAVAEEGMVMQRIVTQGINPFHQDERLIARILSEELISQLAFPIDSISFYGAGCTPEMSPKLQGVLRRMFPHAGEIGAFGDLLAAARAVWGHKTGIVCILGTGANSGLYDGREIVMNTPPLGYILGDEGSGAALGKSFLNAIFKGFLPAEMRDDYLDWAGLTYADIISKVYRQPLANRFLASAARYIILHLDNRALRELVKANFRQFFRRNIVQYHRCSPTVSLGAVGSIAWHFRELFSETAREEGYEPVKVIKSPIEGLVRFHAEL</sequence>
<dbReference type="RefSeq" id="WP_115153068.1">
    <property type="nucleotide sequence ID" value="NZ_DBFWLE010000008.1"/>
</dbReference>
<organism evidence="1 2">
    <name type="scientific">Segatella buccae</name>
    <dbReference type="NCBI Taxonomy" id="28126"/>
    <lineage>
        <taxon>Bacteria</taxon>
        <taxon>Pseudomonadati</taxon>
        <taxon>Bacteroidota</taxon>
        <taxon>Bacteroidia</taxon>
        <taxon>Bacteroidales</taxon>
        <taxon>Prevotellaceae</taxon>
        <taxon>Segatella</taxon>
    </lineage>
</organism>
<dbReference type="InterPro" id="IPR052519">
    <property type="entry name" value="Euk-type_GlcNAc_Kinase"/>
</dbReference>
<dbReference type="EMBL" id="UGTJ01000001">
    <property type="protein sequence ID" value="SUB79088.1"/>
    <property type="molecule type" value="Genomic_DNA"/>
</dbReference>
<dbReference type="Gene3D" id="3.30.420.40">
    <property type="match status" value="2"/>
</dbReference>
<evidence type="ECO:0000313" key="2">
    <source>
        <dbReference type="Proteomes" id="UP000255283"/>
    </source>
</evidence>
<gene>
    <name evidence="1" type="ORF">NCTC13063_00343</name>
</gene>
<accession>A0AAQ1ZIC9</accession>
<reference evidence="1 2" key="1">
    <citation type="submission" date="2018-06" db="EMBL/GenBank/DDBJ databases">
        <authorList>
            <consortium name="Pathogen Informatics"/>
            <person name="Doyle S."/>
        </authorList>
    </citation>
    <scope>NUCLEOTIDE SEQUENCE [LARGE SCALE GENOMIC DNA]</scope>
    <source>
        <strain evidence="1 2">NCTC13063</strain>
    </source>
</reference>
<protein>
    <submittedName>
        <fullName evidence="1">BadF/BadG/BcrA/BcrD ATPase family</fullName>
    </submittedName>
</protein>
<dbReference type="SUPFAM" id="SSF53067">
    <property type="entry name" value="Actin-like ATPase domain"/>
    <property type="match status" value="2"/>
</dbReference>
<dbReference type="CDD" id="cd24079">
    <property type="entry name" value="ASKHA_NBD_PG1100-like"/>
    <property type="match status" value="1"/>
</dbReference>
<proteinExistence type="predicted"/>
<dbReference type="Gene3D" id="1.10.720.160">
    <property type="match status" value="1"/>
</dbReference>
<dbReference type="PANTHER" id="PTHR43190">
    <property type="entry name" value="N-ACETYL-D-GLUCOSAMINE KINASE"/>
    <property type="match status" value="1"/>
</dbReference>
<dbReference type="Proteomes" id="UP000255283">
    <property type="component" value="Unassembled WGS sequence"/>
</dbReference>
<comment type="caution">
    <text evidence="1">The sequence shown here is derived from an EMBL/GenBank/DDBJ whole genome shotgun (WGS) entry which is preliminary data.</text>
</comment>
<dbReference type="PANTHER" id="PTHR43190:SF3">
    <property type="entry name" value="N-ACETYL-D-GLUCOSAMINE KINASE"/>
    <property type="match status" value="1"/>
</dbReference>